<dbReference type="SUPFAM" id="SSF51306">
    <property type="entry name" value="LexA/Signal peptidase"/>
    <property type="match status" value="1"/>
</dbReference>
<evidence type="ECO:0000313" key="3">
    <source>
        <dbReference type="Proteomes" id="UP001500171"/>
    </source>
</evidence>
<dbReference type="CDD" id="cd06529">
    <property type="entry name" value="S24_LexA-like"/>
    <property type="match status" value="1"/>
</dbReference>
<dbReference type="RefSeq" id="WP_345489461.1">
    <property type="nucleotide sequence ID" value="NZ_BAABHY010000001.1"/>
</dbReference>
<feature type="domain" description="Peptidase S24/S26A/S26B/S26C" evidence="1">
    <location>
        <begin position="4"/>
        <end position="47"/>
    </location>
</feature>
<keyword evidence="3" id="KW-1185">Reference proteome</keyword>
<protein>
    <recommendedName>
        <fullName evidence="1">Peptidase S24/S26A/S26B/S26C domain-containing protein</fullName>
    </recommendedName>
</protein>
<dbReference type="InterPro" id="IPR039418">
    <property type="entry name" value="LexA-like"/>
</dbReference>
<comment type="caution">
    <text evidence="2">The sequence shown here is derived from an EMBL/GenBank/DDBJ whole genome shotgun (WGS) entry which is preliminary data.</text>
</comment>
<name>A0ABP9N304_9GAMM</name>
<dbReference type="InterPro" id="IPR015927">
    <property type="entry name" value="Peptidase_S24_S26A/B/C"/>
</dbReference>
<proteinExistence type="predicted"/>
<evidence type="ECO:0000313" key="2">
    <source>
        <dbReference type="EMBL" id="GAA5108158.1"/>
    </source>
</evidence>
<organism evidence="2 3">
    <name type="scientific">Orbus sasakiae</name>
    <dbReference type="NCBI Taxonomy" id="1078475"/>
    <lineage>
        <taxon>Bacteria</taxon>
        <taxon>Pseudomonadati</taxon>
        <taxon>Pseudomonadota</taxon>
        <taxon>Gammaproteobacteria</taxon>
        <taxon>Orbales</taxon>
        <taxon>Orbaceae</taxon>
        <taxon>Orbus</taxon>
    </lineage>
</organism>
<evidence type="ECO:0000259" key="1">
    <source>
        <dbReference type="Pfam" id="PF00717"/>
    </source>
</evidence>
<dbReference type="Proteomes" id="UP001500171">
    <property type="component" value="Unassembled WGS sequence"/>
</dbReference>
<sequence>MADSSIQAKHGSDVVVVMLNSEFTIKKLQLEPRLALSPMNPDYEPKTL</sequence>
<dbReference type="EMBL" id="BAABHY010000001">
    <property type="protein sequence ID" value="GAA5108158.1"/>
    <property type="molecule type" value="Genomic_DNA"/>
</dbReference>
<gene>
    <name evidence="2" type="ORF">GCM10023211_10080</name>
</gene>
<dbReference type="Pfam" id="PF00717">
    <property type="entry name" value="Peptidase_S24"/>
    <property type="match status" value="1"/>
</dbReference>
<accession>A0ABP9N304</accession>
<dbReference type="InterPro" id="IPR036286">
    <property type="entry name" value="LexA/Signal_pep-like_sf"/>
</dbReference>
<dbReference type="Gene3D" id="2.10.109.10">
    <property type="entry name" value="Umud Fragment, subunit A"/>
    <property type="match status" value="1"/>
</dbReference>
<reference evidence="3" key="1">
    <citation type="journal article" date="2019" name="Int. J. Syst. Evol. Microbiol.">
        <title>The Global Catalogue of Microorganisms (GCM) 10K type strain sequencing project: providing services to taxonomists for standard genome sequencing and annotation.</title>
        <authorList>
            <consortium name="The Broad Institute Genomics Platform"/>
            <consortium name="The Broad Institute Genome Sequencing Center for Infectious Disease"/>
            <person name="Wu L."/>
            <person name="Ma J."/>
        </authorList>
    </citation>
    <scope>NUCLEOTIDE SEQUENCE [LARGE SCALE GENOMIC DNA]</scope>
    <source>
        <strain evidence="3">JCM 18050</strain>
    </source>
</reference>